<reference evidence="20" key="1">
    <citation type="journal article" date="2020" name="New Phytol.">
        <title>Comparative genomics reveals dynamic genome evolution in host specialist ectomycorrhizal fungi.</title>
        <authorList>
            <person name="Lofgren L.A."/>
            <person name="Nguyen N.H."/>
            <person name="Vilgalys R."/>
            <person name="Ruytinx J."/>
            <person name="Liao H.L."/>
            <person name="Branco S."/>
            <person name="Kuo A."/>
            <person name="LaButti K."/>
            <person name="Lipzen A."/>
            <person name="Andreopoulos W."/>
            <person name="Pangilinan J."/>
            <person name="Riley R."/>
            <person name="Hundley H."/>
            <person name="Na H."/>
            <person name="Barry K."/>
            <person name="Grigoriev I.V."/>
            <person name="Stajich J.E."/>
            <person name="Kennedy P.G."/>
        </authorList>
    </citation>
    <scope>NUCLEOTIDE SEQUENCE</scope>
    <source>
        <strain evidence="20">DOB743</strain>
    </source>
</reference>
<keyword evidence="8" id="KW-0378">Hydrolase</keyword>
<dbReference type="GO" id="GO:0000112">
    <property type="term" value="C:nucleotide-excision repair factor 3 complex"/>
    <property type="evidence" value="ECO:0007669"/>
    <property type="project" value="UniProtKB-ARBA"/>
</dbReference>
<dbReference type="GO" id="GO:0005524">
    <property type="term" value="F:ATP binding"/>
    <property type="evidence" value="ECO:0007669"/>
    <property type="project" value="UniProtKB-KW"/>
</dbReference>
<comment type="similarity">
    <text evidence="3">Belongs to the helicase family. RAD3/XPD subfamily.</text>
</comment>
<dbReference type="InterPro" id="IPR002464">
    <property type="entry name" value="DNA/RNA_helicase_DEAH_CS"/>
</dbReference>
<dbReference type="GO" id="GO:0043139">
    <property type="term" value="F:5'-3' DNA helicase activity"/>
    <property type="evidence" value="ECO:0007669"/>
    <property type="project" value="UniProtKB-EC"/>
</dbReference>
<dbReference type="GO" id="GO:0046872">
    <property type="term" value="F:metal ion binding"/>
    <property type="evidence" value="ECO:0007669"/>
    <property type="project" value="UniProtKB-KW"/>
</dbReference>
<dbReference type="InterPro" id="IPR001945">
    <property type="entry name" value="RAD3/XPD"/>
</dbReference>
<evidence type="ECO:0000256" key="16">
    <source>
        <dbReference type="ARBA" id="ARBA00023242"/>
    </source>
</evidence>
<gene>
    <name evidence="20" type="ORF">EV702DRAFT_1176726</name>
</gene>
<evidence type="ECO:0000256" key="11">
    <source>
        <dbReference type="ARBA" id="ARBA00023004"/>
    </source>
</evidence>
<dbReference type="PRINTS" id="PR00852">
    <property type="entry name" value="XRODRMPGMNTD"/>
</dbReference>
<evidence type="ECO:0000256" key="5">
    <source>
        <dbReference type="ARBA" id="ARBA00022723"/>
    </source>
</evidence>
<dbReference type="InterPro" id="IPR027417">
    <property type="entry name" value="P-loop_NTPase"/>
</dbReference>
<keyword evidence="7" id="KW-0227">DNA damage</keyword>
<evidence type="ECO:0000256" key="9">
    <source>
        <dbReference type="ARBA" id="ARBA00022806"/>
    </source>
</evidence>
<dbReference type="Proteomes" id="UP000714275">
    <property type="component" value="Unassembled WGS sequence"/>
</dbReference>
<evidence type="ECO:0000256" key="18">
    <source>
        <dbReference type="ARBA" id="ARBA00048954"/>
    </source>
</evidence>
<dbReference type="InterPro" id="IPR006555">
    <property type="entry name" value="ATP-dep_Helicase_C"/>
</dbReference>
<dbReference type="PROSITE" id="PS51193">
    <property type="entry name" value="HELICASE_ATP_BIND_2"/>
    <property type="match status" value="1"/>
</dbReference>
<evidence type="ECO:0000256" key="4">
    <source>
        <dbReference type="ARBA" id="ARBA00022485"/>
    </source>
</evidence>
<keyword evidence="6" id="KW-0547">Nucleotide-binding</keyword>
<keyword evidence="9" id="KW-0347">Helicase</keyword>
<protein>
    <recommendedName>
        <fullName evidence="17">DNA 5'-3' helicase</fullName>
        <ecNumber evidence="17">5.6.2.3</ecNumber>
    </recommendedName>
</protein>
<dbReference type="FunFam" id="3.40.50.300:FF:000381">
    <property type="entry name" value="TFIIH basal transcription factor complex helicase subunit"/>
    <property type="match status" value="1"/>
</dbReference>
<evidence type="ECO:0000256" key="3">
    <source>
        <dbReference type="ARBA" id="ARBA00009146"/>
    </source>
</evidence>
<comment type="cofactor">
    <cofactor evidence="1">
        <name>[4Fe-4S] cluster</name>
        <dbReference type="ChEBI" id="CHEBI:49883"/>
    </cofactor>
</comment>
<dbReference type="Gene3D" id="3.40.50.300">
    <property type="entry name" value="P-loop containing nucleotide triphosphate hydrolases"/>
    <property type="match status" value="2"/>
</dbReference>
<dbReference type="GO" id="GO:0003684">
    <property type="term" value="F:damaged DNA binding"/>
    <property type="evidence" value="ECO:0007669"/>
    <property type="project" value="TreeGrafter"/>
</dbReference>
<dbReference type="InterPro" id="IPR010643">
    <property type="entry name" value="HBB"/>
</dbReference>
<keyword evidence="12" id="KW-0411">Iron-sulfur</keyword>
<evidence type="ECO:0000256" key="1">
    <source>
        <dbReference type="ARBA" id="ARBA00001966"/>
    </source>
</evidence>
<feature type="domain" description="Helicase ATP-binding" evidence="19">
    <location>
        <begin position="7"/>
        <end position="291"/>
    </location>
</feature>
<dbReference type="GO" id="GO:0016818">
    <property type="term" value="F:hydrolase activity, acting on acid anhydrides, in phosphorus-containing anhydrides"/>
    <property type="evidence" value="ECO:0007669"/>
    <property type="project" value="InterPro"/>
</dbReference>
<keyword evidence="15" id="KW-0413">Isomerase</keyword>
<dbReference type="FunFam" id="3.40.50.300:FF:000128">
    <property type="entry name" value="Putative DNA repair helicase RAD3"/>
    <property type="match status" value="1"/>
</dbReference>
<dbReference type="PROSITE" id="PS00690">
    <property type="entry name" value="DEAH_ATP_HELICASE"/>
    <property type="match status" value="1"/>
</dbReference>
<dbReference type="PANTHER" id="PTHR11472">
    <property type="entry name" value="DNA REPAIR DEAD HELICASE RAD3/XP-D SUBFAMILY MEMBER"/>
    <property type="match status" value="1"/>
</dbReference>
<keyword evidence="4" id="KW-0004">4Fe-4S</keyword>
<dbReference type="GO" id="GO:0045951">
    <property type="term" value="P:positive regulation of mitotic recombination"/>
    <property type="evidence" value="ECO:0007669"/>
    <property type="project" value="TreeGrafter"/>
</dbReference>
<dbReference type="Pfam" id="PF06733">
    <property type="entry name" value="DEAD_2"/>
    <property type="match status" value="1"/>
</dbReference>
<keyword evidence="13" id="KW-0238">DNA-binding</keyword>
<accession>A0A9P7D7N6</accession>
<dbReference type="EMBL" id="JABBWD010000003">
    <property type="protein sequence ID" value="KAG1782489.1"/>
    <property type="molecule type" value="Genomic_DNA"/>
</dbReference>
<dbReference type="Pfam" id="PF06777">
    <property type="entry name" value="HBB"/>
    <property type="match status" value="1"/>
</dbReference>
<dbReference type="PANTHER" id="PTHR11472:SF1">
    <property type="entry name" value="GENERAL TRANSCRIPTION AND DNA REPAIR FACTOR IIH HELICASE SUBUNIT XPD"/>
    <property type="match status" value="1"/>
</dbReference>
<evidence type="ECO:0000256" key="6">
    <source>
        <dbReference type="ARBA" id="ARBA00022741"/>
    </source>
</evidence>
<evidence type="ECO:0000256" key="12">
    <source>
        <dbReference type="ARBA" id="ARBA00023014"/>
    </source>
</evidence>
<evidence type="ECO:0000259" key="19">
    <source>
        <dbReference type="PROSITE" id="PS51193"/>
    </source>
</evidence>
<dbReference type="SMART" id="SM00491">
    <property type="entry name" value="HELICc2"/>
    <property type="match status" value="1"/>
</dbReference>
<dbReference type="InterPro" id="IPR006554">
    <property type="entry name" value="Helicase-like_DEXD_c2"/>
</dbReference>
<organism evidence="20 21">
    <name type="scientific">Suillus placidus</name>
    <dbReference type="NCBI Taxonomy" id="48579"/>
    <lineage>
        <taxon>Eukaryota</taxon>
        <taxon>Fungi</taxon>
        <taxon>Dikarya</taxon>
        <taxon>Basidiomycota</taxon>
        <taxon>Agaricomycotina</taxon>
        <taxon>Agaricomycetes</taxon>
        <taxon>Agaricomycetidae</taxon>
        <taxon>Boletales</taxon>
        <taxon>Suillineae</taxon>
        <taxon>Suillaceae</taxon>
        <taxon>Suillus</taxon>
    </lineage>
</organism>
<keyword evidence="14" id="KW-0234">DNA repair</keyword>
<evidence type="ECO:0000313" key="20">
    <source>
        <dbReference type="EMBL" id="KAG1782489.1"/>
    </source>
</evidence>
<keyword evidence="10" id="KW-0067">ATP-binding</keyword>
<keyword evidence="21" id="KW-1185">Reference proteome</keyword>
<keyword evidence="5" id="KW-0479">Metal-binding</keyword>
<dbReference type="NCBIfam" id="TIGR00604">
    <property type="entry name" value="rad3"/>
    <property type="match status" value="1"/>
</dbReference>
<evidence type="ECO:0000256" key="7">
    <source>
        <dbReference type="ARBA" id="ARBA00022763"/>
    </source>
</evidence>
<evidence type="ECO:0000313" key="21">
    <source>
        <dbReference type="Proteomes" id="UP000714275"/>
    </source>
</evidence>
<dbReference type="SUPFAM" id="SSF52540">
    <property type="entry name" value="P-loop containing nucleoside triphosphate hydrolases"/>
    <property type="match status" value="2"/>
</dbReference>
<evidence type="ECO:0000256" key="14">
    <source>
        <dbReference type="ARBA" id="ARBA00023204"/>
    </source>
</evidence>
<comment type="caution">
    <text evidence="20">The sequence shown here is derived from an EMBL/GenBank/DDBJ whole genome shotgun (WGS) entry which is preliminary data.</text>
</comment>
<evidence type="ECO:0000256" key="13">
    <source>
        <dbReference type="ARBA" id="ARBA00023125"/>
    </source>
</evidence>
<sequence length="793" mass="90049">MKFFIDNLPIIFPYDRIYPEQYAYMCDLKRTLDATGHCVLEMPSGTGKTVSLLSLIVSYQQFYPTKRKLIYCSRTVPEIEKALAELKRLMAYRIKFAETAEQKVKEESFMGLGLTSRKNLCIHPDVSKEKKGKVVDARCRDLTNSAACEKGRADPGSVELCDWHENLGKGEPGSLIPPGIWTLADVLQHGRENKTCPYFTVRRMMPFVDVIIYSFHYLLDPKVAEQVSKELSKDAIVVFDEAHNIDNVCIESLSIDLTRPMLDSAARSVVKLGEKIEEIKKTDAAKLQDEYARLVEGLQESVADASDEDAFMANPVLPDDLLKEAVPGNIRKAEHFVAFLKRFVEYLKTRMRVLHVVAETPLSFLQHLKDITYIERRPLRFCAERLQSMIRTLELNRLDEHSALQKVASFATLVATYEKGFLLILEPFETDNATVPNPIFHFTCLDPSLAIKPVFEHFSSVVITSGTISPLDMYPKMLQFTPVVQETYPMTLTRNAFLPLVITRGSDQVAISSRFEVRNDPAVVRNFGSILIEYSKIVPDGIVAFFPSYLYMESIVAAWNDMGILNEVWKNKLIFVETPDANETSIALENYRRACDNGRGAVLLSVARGKVSEGIDFDHNYGRAVIMFGVPYQYTESRILKARLEYLRDAYRIRESEFLGFDAMRNAAQCVGRVLRGKTDWGLMVFADKRFARADKRAKLPRWINQYITEVASNLSTDMALTLSKLFMRTISQNPNENQTGVSLWTLEDIEKAQAKQKEQALLMEQQQEQEDDMDVDYGDGGIDDDVILGLDV</sequence>
<dbReference type="FunFam" id="3.40.50.300:FF:000135">
    <property type="entry name" value="DNA repair helicase RAD3, putative"/>
    <property type="match status" value="1"/>
</dbReference>
<evidence type="ECO:0000256" key="2">
    <source>
        <dbReference type="ARBA" id="ARBA00004123"/>
    </source>
</evidence>
<dbReference type="GO" id="GO:0051539">
    <property type="term" value="F:4 iron, 4 sulfur cluster binding"/>
    <property type="evidence" value="ECO:0007669"/>
    <property type="project" value="UniProtKB-KW"/>
</dbReference>
<dbReference type="GO" id="GO:0006366">
    <property type="term" value="P:transcription by RNA polymerase II"/>
    <property type="evidence" value="ECO:0007669"/>
    <property type="project" value="TreeGrafter"/>
</dbReference>
<keyword evidence="11" id="KW-0408">Iron</keyword>
<dbReference type="InterPro" id="IPR045028">
    <property type="entry name" value="DinG/Rad3-like"/>
</dbReference>
<dbReference type="OrthoDB" id="272481at2759"/>
<dbReference type="InterPro" id="IPR014013">
    <property type="entry name" value="Helic_SF1/SF2_ATP-bd_DinG/Rad3"/>
</dbReference>
<dbReference type="AlphaFoldDB" id="A0A9P7D7N6"/>
<comment type="catalytic activity">
    <reaction evidence="18">
        <text>ATP + H2O = ADP + phosphate + H(+)</text>
        <dbReference type="Rhea" id="RHEA:13065"/>
        <dbReference type="ChEBI" id="CHEBI:15377"/>
        <dbReference type="ChEBI" id="CHEBI:15378"/>
        <dbReference type="ChEBI" id="CHEBI:30616"/>
        <dbReference type="ChEBI" id="CHEBI:43474"/>
        <dbReference type="ChEBI" id="CHEBI:456216"/>
        <dbReference type="EC" id="5.6.2.3"/>
    </reaction>
</comment>
<evidence type="ECO:0000256" key="17">
    <source>
        <dbReference type="ARBA" id="ARBA00044969"/>
    </source>
</evidence>
<dbReference type="CDD" id="cd18788">
    <property type="entry name" value="SF2_C_XPD"/>
    <property type="match status" value="1"/>
</dbReference>
<dbReference type="InterPro" id="IPR010614">
    <property type="entry name" value="RAD3-like_helicase_DEAD"/>
</dbReference>
<evidence type="ECO:0000256" key="15">
    <source>
        <dbReference type="ARBA" id="ARBA00023235"/>
    </source>
</evidence>
<dbReference type="EC" id="5.6.2.3" evidence="17"/>
<comment type="subcellular location">
    <subcellularLocation>
        <location evidence="2">Nucleus</location>
    </subcellularLocation>
</comment>
<evidence type="ECO:0000256" key="10">
    <source>
        <dbReference type="ARBA" id="ARBA00022840"/>
    </source>
</evidence>
<proteinExistence type="inferred from homology"/>
<name>A0A9P7D7N6_9AGAM</name>
<evidence type="ECO:0000256" key="8">
    <source>
        <dbReference type="ARBA" id="ARBA00022801"/>
    </source>
</evidence>
<dbReference type="GO" id="GO:0006289">
    <property type="term" value="P:nucleotide-excision repair"/>
    <property type="evidence" value="ECO:0007669"/>
    <property type="project" value="InterPro"/>
</dbReference>
<dbReference type="InterPro" id="IPR013020">
    <property type="entry name" value="Rad3/Chl1-like"/>
</dbReference>
<dbReference type="SMART" id="SM00488">
    <property type="entry name" value="DEXDc2"/>
    <property type="match status" value="1"/>
</dbReference>
<dbReference type="Pfam" id="PF13307">
    <property type="entry name" value="Helicase_C_2"/>
    <property type="match status" value="1"/>
</dbReference>
<keyword evidence="16" id="KW-0539">Nucleus</keyword>